<dbReference type="InterPro" id="IPR027417">
    <property type="entry name" value="P-loop_NTPase"/>
</dbReference>
<dbReference type="SUPFAM" id="SSF52540">
    <property type="entry name" value="P-loop containing nucleoside triphosphate hydrolases"/>
    <property type="match status" value="1"/>
</dbReference>
<evidence type="ECO:0000259" key="4">
    <source>
        <dbReference type="Pfam" id="PF25053"/>
    </source>
</evidence>
<dbReference type="InterPro" id="IPR056693">
    <property type="entry name" value="DUF7791"/>
</dbReference>
<evidence type="ECO:0000259" key="3">
    <source>
        <dbReference type="Pfam" id="PF24883"/>
    </source>
</evidence>
<accession>A0AAN6XX78</accession>
<sequence>MALFDLTWKLISGARAIYQSVDGAAPDAVFLEALLENVAGLRRSISASGLPPRLHALCKLSEDLAVELSGILDTLKTRVLSLKEMTQNLGANLDTHVDDVRDKVVDQLSHVKTANVETLIEHLCEDVQQLSIRPSAEIERISRQIEALSNAMAQLQADVHTTRDLQGVLRFLKFESLEFRLDSISTAHRRTFEWVLDGEEDDTRGPTNFTSWLQNPDSRAIFWVRGKPGSGKSTLMKFLCNESRTVEHLREWAGEQNPLVIAKHFFWSAGASLQKSLEGLVHSLLFDILRQCPDHLRVAERRFYHRVNDAETLIVETLRPGALWEMLQDLIRENPTTRICFFIDGLDEFQDESGIIVHFVEVLARHQNTKVCVSSRPWAEFILRFGGNSSNLLKLEDLTKRDIQMYVSETLMSNQRFKRLSEQDGTAAQLMEEIVQKSDGVFLWVYLVVRSLLEGMKYADSTSFPTDLEEFFCRMLRDIPPVYRSKTVQTFQTAMVPTASMPAMVYHYIERSEETDGFPLEDHWIPPSENEVATLIQETTLKLDGWTKGLLEVVHHHRDRRPSYELSKVEFIHRTVFDFFQESKTVHDLFDTHSDPEFDVYDRLCHGLLAYVKFHPQSKTQFTDYNVIMDIFNYAAPVADDAWRIQRIHPVLDETGRTLRVDNQDWKDTPTANTMCEYAAGYGLKDYIDEIVRT</sequence>
<evidence type="ECO:0000256" key="2">
    <source>
        <dbReference type="SAM" id="Coils"/>
    </source>
</evidence>
<feature type="domain" description="Nephrocystin 3-like N-terminal" evidence="3">
    <location>
        <begin position="207"/>
        <end position="376"/>
    </location>
</feature>
<protein>
    <submittedName>
        <fullName evidence="5">NACHT nucleoside triphosphatase</fullName>
    </submittedName>
</protein>
<dbReference type="EMBL" id="MU858301">
    <property type="protein sequence ID" value="KAK4207346.1"/>
    <property type="molecule type" value="Genomic_DNA"/>
</dbReference>
<dbReference type="AlphaFoldDB" id="A0AAN6XX78"/>
<dbReference type="Pfam" id="PF25053">
    <property type="entry name" value="DUF7791"/>
    <property type="match status" value="1"/>
</dbReference>
<dbReference type="Gene3D" id="3.40.50.300">
    <property type="entry name" value="P-loop containing nucleotide triphosphate hydrolases"/>
    <property type="match status" value="1"/>
</dbReference>
<organism evidence="5 6">
    <name type="scientific">Rhypophila decipiens</name>
    <dbReference type="NCBI Taxonomy" id="261697"/>
    <lineage>
        <taxon>Eukaryota</taxon>
        <taxon>Fungi</taxon>
        <taxon>Dikarya</taxon>
        <taxon>Ascomycota</taxon>
        <taxon>Pezizomycotina</taxon>
        <taxon>Sordariomycetes</taxon>
        <taxon>Sordariomycetidae</taxon>
        <taxon>Sordariales</taxon>
        <taxon>Naviculisporaceae</taxon>
        <taxon>Rhypophila</taxon>
    </lineage>
</organism>
<reference evidence="5" key="2">
    <citation type="submission" date="2023-05" db="EMBL/GenBank/DDBJ databases">
        <authorList>
            <consortium name="Lawrence Berkeley National Laboratory"/>
            <person name="Steindorff A."/>
            <person name="Hensen N."/>
            <person name="Bonometti L."/>
            <person name="Westerberg I."/>
            <person name="Brannstrom I.O."/>
            <person name="Guillou S."/>
            <person name="Cros-Aarteil S."/>
            <person name="Calhoun S."/>
            <person name="Haridas S."/>
            <person name="Kuo A."/>
            <person name="Mondo S."/>
            <person name="Pangilinan J."/>
            <person name="Riley R."/>
            <person name="Labutti K."/>
            <person name="Andreopoulos B."/>
            <person name="Lipzen A."/>
            <person name="Chen C."/>
            <person name="Yanf M."/>
            <person name="Daum C."/>
            <person name="Ng V."/>
            <person name="Clum A."/>
            <person name="Ohm R."/>
            <person name="Martin F."/>
            <person name="Silar P."/>
            <person name="Natvig D."/>
            <person name="Lalanne C."/>
            <person name="Gautier V."/>
            <person name="Ament-Velasquez S.L."/>
            <person name="Kruys A."/>
            <person name="Hutchinson M.I."/>
            <person name="Powell A.J."/>
            <person name="Barry K."/>
            <person name="Miller A.N."/>
            <person name="Grigoriev I.V."/>
            <person name="Debuchy R."/>
            <person name="Gladieux P."/>
            <person name="Thoren M.H."/>
            <person name="Johannesson H."/>
        </authorList>
    </citation>
    <scope>NUCLEOTIDE SEQUENCE</scope>
    <source>
        <strain evidence="5">PSN293</strain>
    </source>
</reference>
<evidence type="ECO:0000313" key="6">
    <source>
        <dbReference type="Proteomes" id="UP001301769"/>
    </source>
</evidence>
<comment type="caution">
    <text evidence="5">The sequence shown here is derived from an EMBL/GenBank/DDBJ whole genome shotgun (WGS) entry which is preliminary data.</text>
</comment>
<keyword evidence="2" id="KW-0175">Coiled coil</keyword>
<evidence type="ECO:0000256" key="1">
    <source>
        <dbReference type="ARBA" id="ARBA00022737"/>
    </source>
</evidence>
<evidence type="ECO:0000313" key="5">
    <source>
        <dbReference type="EMBL" id="KAK4207346.1"/>
    </source>
</evidence>
<dbReference type="InterPro" id="IPR056884">
    <property type="entry name" value="NPHP3-like_N"/>
</dbReference>
<feature type="domain" description="DUF7791" evidence="4">
    <location>
        <begin position="479"/>
        <end position="620"/>
    </location>
</feature>
<name>A0AAN6XX78_9PEZI</name>
<dbReference type="PANTHER" id="PTHR10039:SF5">
    <property type="entry name" value="NACHT DOMAIN-CONTAINING PROTEIN"/>
    <property type="match status" value="1"/>
</dbReference>
<gene>
    <name evidence="5" type="ORF">QBC37DRAFT_487556</name>
</gene>
<feature type="coiled-coil region" evidence="2">
    <location>
        <begin position="138"/>
        <end position="165"/>
    </location>
</feature>
<dbReference type="Pfam" id="PF24883">
    <property type="entry name" value="NPHP3_N"/>
    <property type="match status" value="1"/>
</dbReference>
<reference evidence="5" key="1">
    <citation type="journal article" date="2023" name="Mol. Phylogenet. Evol.">
        <title>Genome-scale phylogeny and comparative genomics of the fungal order Sordariales.</title>
        <authorList>
            <person name="Hensen N."/>
            <person name="Bonometti L."/>
            <person name="Westerberg I."/>
            <person name="Brannstrom I.O."/>
            <person name="Guillou S."/>
            <person name="Cros-Aarteil S."/>
            <person name="Calhoun S."/>
            <person name="Haridas S."/>
            <person name="Kuo A."/>
            <person name="Mondo S."/>
            <person name="Pangilinan J."/>
            <person name="Riley R."/>
            <person name="LaButti K."/>
            <person name="Andreopoulos B."/>
            <person name="Lipzen A."/>
            <person name="Chen C."/>
            <person name="Yan M."/>
            <person name="Daum C."/>
            <person name="Ng V."/>
            <person name="Clum A."/>
            <person name="Steindorff A."/>
            <person name="Ohm R.A."/>
            <person name="Martin F."/>
            <person name="Silar P."/>
            <person name="Natvig D.O."/>
            <person name="Lalanne C."/>
            <person name="Gautier V."/>
            <person name="Ament-Velasquez S.L."/>
            <person name="Kruys A."/>
            <person name="Hutchinson M.I."/>
            <person name="Powell A.J."/>
            <person name="Barry K."/>
            <person name="Miller A.N."/>
            <person name="Grigoriev I.V."/>
            <person name="Debuchy R."/>
            <person name="Gladieux P."/>
            <person name="Hiltunen Thoren M."/>
            <person name="Johannesson H."/>
        </authorList>
    </citation>
    <scope>NUCLEOTIDE SEQUENCE</scope>
    <source>
        <strain evidence="5">PSN293</strain>
    </source>
</reference>
<keyword evidence="1" id="KW-0677">Repeat</keyword>
<dbReference type="PANTHER" id="PTHR10039">
    <property type="entry name" value="AMELOGENIN"/>
    <property type="match status" value="1"/>
</dbReference>
<dbReference type="Proteomes" id="UP001301769">
    <property type="component" value="Unassembled WGS sequence"/>
</dbReference>
<proteinExistence type="predicted"/>
<keyword evidence="6" id="KW-1185">Reference proteome</keyword>